<keyword evidence="4" id="KW-1185">Reference proteome</keyword>
<evidence type="ECO:0000313" key="4">
    <source>
        <dbReference type="Proteomes" id="UP000005240"/>
    </source>
</evidence>
<feature type="compositionally biased region" description="Basic and acidic residues" evidence="1">
    <location>
        <begin position="136"/>
        <end position="145"/>
    </location>
</feature>
<dbReference type="EMBL" id="ADAS02000299">
    <property type="protein sequence ID" value="OAV87721.1"/>
    <property type="molecule type" value="Genomic_DNA"/>
</dbReference>
<reference evidence="2" key="1">
    <citation type="submission" date="2009-11" db="EMBL/GenBank/DDBJ databases">
        <authorList>
            <consortium name="The Broad Institute Genome Sequencing Platform"/>
            <person name="Ward D."/>
            <person name="Feldgarden M."/>
            <person name="Earl A."/>
            <person name="Young S.K."/>
            <person name="Zeng Q."/>
            <person name="Koehrsen M."/>
            <person name="Alvarado L."/>
            <person name="Berlin A."/>
            <person name="Bochicchio J."/>
            <person name="Borenstein D."/>
            <person name="Chapman S.B."/>
            <person name="Chen Z."/>
            <person name="Engels R."/>
            <person name="Freedman E."/>
            <person name="Gellesch M."/>
            <person name="Goldberg J."/>
            <person name="Griggs A."/>
            <person name="Gujja S."/>
            <person name="Heilman E."/>
            <person name="Heiman D."/>
            <person name="Hepburn T."/>
            <person name="Howarth C."/>
            <person name="Jen D."/>
            <person name="Larson L."/>
            <person name="Lewis B."/>
            <person name="Mehta T."/>
            <person name="Park D."/>
            <person name="Pearson M."/>
            <person name="Roberts A."/>
            <person name="Saif S."/>
            <person name="Shea T."/>
            <person name="Shenoy N."/>
            <person name="Sisk P."/>
            <person name="Stolte C."/>
            <person name="Sykes S."/>
            <person name="Thomson T."/>
            <person name="Walk T."/>
            <person name="White J."/>
            <person name="Yandava C."/>
            <person name="Izard J."/>
            <person name="Baranova O.V."/>
            <person name="Blanton J.M."/>
            <person name="Tanner A.C."/>
            <person name="Dewhirst F.E."/>
            <person name="Haas B."/>
            <person name="Nusbaum C."/>
            <person name="Birren B."/>
        </authorList>
    </citation>
    <scope>NUCLEOTIDE SEQUENCE [LARGE SCALE GENOMIC DNA]</scope>
    <source>
        <strain evidence="2">1-1 BBBD Race 1</strain>
    </source>
</reference>
<organism evidence="2">
    <name type="scientific">Puccinia triticina (isolate 1-1 / race 1 (BBBD))</name>
    <name type="common">Brown leaf rust fungus</name>
    <dbReference type="NCBI Taxonomy" id="630390"/>
    <lineage>
        <taxon>Eukaryota</taxon>
        <taxon>Fungi</taxon>
        <taxon>Dikarya</taxon>
        <taxon>Basidiomycota</taxon>
        <taxon>Pucciniomycotina</taxon>
        <taxon>Pucciniomycetes</taxon>
        <taxon>Pucciniales</taxon>
        <taxon>Pucciniaceae</taxon>
        <taxon>Puccinia</taxon>
    </lineage>
</organism>
<sequence>MPPVAAKKFSTAQDSAEDKNYNNKRVANPQNGNWISSDTWSPIATTKAPKVRRRKVTAAVNISDWTSKPSPKSSTKEIKKKTLATTCRSTRLSKKSKDPEMAETSQQNSTSATASAPPQRNGFEELKSALPPLQEDFLKLPKDEPIPPDTGIPPALYHPRETSIALASTENY</sequence>
<dbReference type="OrthoDB" id="2511178at2759"/>
<dbReference type="VEuPathDB" id="FungiDB:PTTG_29310"/>
<accession>A0A180G4Y3</accession>
<evidence type="ECO:0000313" key="2">
    <source>
        <dbReference type="EMBL" id="OAV87721.1"/>
    </source>
</evidence>
<evidence type="ECO:0000256" key="1">
    <source>
        <dbReference type="SAM" id="MobiDB-lite"/>
    </source>
</evidence>
<dbReference type="AlphaFoldDB" id="A0A180G4Y3"/>
<feature type="compositionally biased region" description="Low complexity" evidence="1">
    <location>
        <begin position="104"/>
        <end position="119"/>
    </location>
</feature>
<reference evidence="2" key="2">
    <citation type="submission" date="2016-05" db="EMBL/GenBank/DDBJ databases">
        <title>Comparative analysis highlights variable genome content of wheat rusts and divergence of the mating loci.</title>
        <authorList>
            <person name="Cuomo C.A."/>
            <person name="Bakkeren G."/>
            <person name="Szabo L."/>
            <person name="Khalil H."/>
            <person name="Joly D."/>
            <person name="Goldberg J."/>
            <person name="Young S."/>
            <person name="Zeng Q."/>
            <person name="Fellers J."/>
        </authorList>
    </citation>
    <scope>NUCLEOTIDE SEQUENCE [LARGE SCALE GENOMIC DNA]</scope>
    <source>
        <strain evidence="2">1-1 BBBD Race 1</strain>
    </source>
</reference>
<proteinExistence type="predicted"/>
<name>A0A180G4Y3_PUCT1</name>
<dbReference type="Proteomes" id="UP000005240">
    <property type="component" value="Unassembled WGS sequence"/>
</dbReference>
<gene>
    <name evidence="2" type="ORF">PTTG_29310</name>
</gene>
<reference evidence="3" key="4">
    <citation type="submission" date="2025-05" db="UniProtKB">
        <authorList>
            <consortium name="EnsemblFungi"/>
        </authorList>
    </citation>
    <scope>IDENTIFICATION</scope>
    <source>
        <strain evidence="3">isolate 1-1 / race 1 (BBBD)</strain>
    </source>
</reference>
<protein>
    <submittedName>
        <fullName evidence="2 3">Uncharacterized protein</fullName>
    </submittedName>
</protein>
<evidence type="ECO:0000313" key="3">
    <source>
        <dbReference type="EnsemblFungi" id="PTTG_29310-t43_1-p1"/>
    </source>
</evidence>
<dbReference type="EnsemblFungi" id="PTTG_29310-t43_1">
    <property type="protein sequence ID" value="PTTG_29310-t43_1-p1"/>
    <property type="gene ID" value="PTTG_29310"/>
</dbReference>
<feature type="region of interest" description="Disordered" evidence="1">
    <location>
        <begin position="1"/>
        <end position="172"/>
    </location>
</feature>
<reference evidence="3 4" key="3">
    <citation type="journal article" date="2017" name="G3 (Bethesda)">
        <title>Comparative analysis highlights variable genome content of wheat rusts and divergence of the mating loci.</title>
        <authorList>
            <person name="Cuomo C.A."/>
            <person name="Bakkeren G."/>
            <person name="Khalil H.B."/>
            <person name="Panwar V."/>
            <person name="Joly D."/>
            <person name="Linning R."/>
            <person name="Sakthikumar S."/>
            <person name="Song X."/>
            <person name="Adiconis X."/>
            <person name="Fan L."/>
            <person name="Goldberg J.M."/>
            <person name="Levin J.Z."/>
            <person name="Young S."/>
            <person name="Zeng Q."/>
            <person name="Anikster Y."/>
            <person name="Bruce M."/>
            <person name="Wang M."/>
            <person name="Yin C."/>
            <person name="McCallum B."/>
            <person name="Szabo L.J."/>
            <person name="Hulbert S."/>
            <person name="Chen X."/>
            <person name="Fellers J.P."/>
        </authorList>
    </citation>
    <scope>NUCLEOTIDE SEQUENCE</scope>
    <source>
        <strain evidence="4">Isolate 1-1 / race 1 (BBBD)</strain>
        <strain evidence="3">isolate 1-1 / race 1 (BBBD)</strain>
    </source>
</reference>
<feature type="compositionally biased region" description="Polar residues" evidence="1">
    <location>
        <begin position="23"/>
        <end position="44"/>
    </location>
</feature>